<dbReference type="EC" id="3.2.1.45" evidence="7"/>
<dbReference type="GO" id="GO:0016020">
    <property type="term" value="C:membrane"/>
    <property type="evidence" value="ECO:0007669"/>
    <property type="project" value="GOC"/>
</dbReference>
<dbReference type="InterPro" id="IPR001139">
    <property type="entry name" value="Glyco_hydro_30"/>
</dbReference>
<protein>
    <submittedName>
        <fullName evidence="7">Glucosylceramidase</fullName>
        <ecNumber evidence="7">3.2.1.45</ecNumber>
    </submittedName>
</protein>
<feature type="domain" description="Glycosyl hydrolase family 30 TIM-barrel" evidence="6">
    <location>
        <begin position="85"/>
        <end position="415"/>
    </location>
</feature>
<evidence type="ECO:0000256" key="4">
    <source>
        <dbReference type="RuleBase" id="RU361188"/>
    </source>
</evidence>
<evidence type="ECO:0000256" key="2">
    <source>
        <dbReference type="ARBA" id="ARBA00022729"/>
    </source>
</evidence>
<dbReference type="InterPro" id="IPR017853">
    <property type="entry name" value="GH"/>
</dbReference>
<accession>A0A9X1CDH4</accession>
<dbReference type="PANTHER" id="PTHR11069:SF23">
    <property type="entry name" value="LYSOSOMAL ACID GLUCOSYLCERAMIDASE"/>
    <property type="match status" value="1"/>
</dbReference>
<evidence type="ECO:0000259" key="6">
    <source>
        <dbReference type="Pfam" id="PF02055"/>
    </source>
</evidence>
<dbReference type="EMBL" id="JAUSUU010000011">
    <property type="protein sequence ID" value="MDQ0336843.1"/>
    <property type="molecule type" value="Genomic_DNA"/>
</dbReference>
<dbReference type="InterPro" id="IPR013780">
    <property type="entry name" value="Glyco_hydro_b"/>
</dbReference>
<dbReference type="PANTHER" id="PTHR11069">
    <property type="entry name" value="GLUCOSYLCERAMIDASE"/>
    <property type="match status" value="1"/>
</dbReference>
<keyword evidence="4 7" id="KW-0326">Glycosidase</keyword>
<proteinExistence type="inferred from homology"/>
<keyword evidence="2 5" id="KW-0732">Signal</keyword>
<dbReference type="InterPro" id="IPR033453">
    <property type="entry name" value="Glyco_hydro_30_TIM-barrel"/>
</dbReference>
<dbReference type="OrthoDB" id="9806701at2"/>
<evidence type="ECO:0000313" key="8">
    <source>
        <dbReference type="EMBL" id="MDQ0336843.1"/>
    </source>
</evidence>
<dbReference type="GO" id="GO:0004348">
    <property type="term" value="F:glucosylceramidase activity"/>
    <property type="evidence" value="ECO:0007669"/>
    <property type="project" value="UniProtKB-EC"/>
</dbReference>
<evidence type="ECO:0000256" key="1">
    <source>
        <dbReference type="ARBA" id="ARBA00005382"/>
    </source>
</evidence>
<comment type="similarity">
    <text evidence="1 4">Belongs to the glycosyl hydrolase 30 family.</text>
</comment>
<keyword evidence="10" id="KW-1185">Reference proteome</keyword>
<dbReference type="RefSeq" id="WP_057779170.1">
    <property type="nucleotide sequence ID" value="NZ_JAGGJQ010000010.1"/>
</dbReference>
<dbReference type="Proteomes" id="UP001138672">
    <property type="component" value="Unassembled WGS sequence"/>
</dbReference>
<evidence type="ECO:0000256" key="5">
    <source>
        <dbReference type="SAM" id="SignalP"/>
    </source>
</evidence>
<reference evidence="7" key="1">
    <citation type="submission" date="2021-03" db="EMBL/GenBank/DDBJ databases">
        <title>Genomic Encyclopedia of Type Strains, Phase IV (KMG-IV): sequencing the most valuable type-strain genomes for metagenomic binning, comparative biology and taxonomic classification.</title>
        <authorList>
            <person name="Goeker M."/>
        </authorList>
    </citation>
    <scope>NUCLEOTIDE SEQUENCE</scope>
    <source>
        <strain evidence="7">DSM 15523</strain>
        <strain evidence="8 10">DSM 16476</strain>
    </source>
</reference>
<dbReference type="PRINTS" id="PR00843">
    <property type="entry name" value="GLHYDRLASE30"/>
</dbReference>
<sequence>MNKRIKNLDFSLGNSRTCVMVLLLACNAMILSAQQSAEVYYLKLSGAIKEGEIVVNKSEGKDVEASIHRKNKIKLYPNVEFQTLEGFGGAFNEIGGEALMSLPTELQDQVITNLFSLNQGAKLVFNRTAVGASDFGLDAYSYSEVPEDYKMKHFSIEREDTTVIPYLQKAFKANPDLKLFASPWSPPAWMKYSGLMDQGEDFPEKNQLKDEPKIYEAYALYFSKYIQAYAKKGIEVDRLVIQNENDANTKYPSNDMSVAQMNKLVKSYLRPQFKKDNIDTEIWAGTFRSYGRLDALEIAASEDYRNLYDGIGIQYTSGIYIQQTKDLYPEVHLMHTEGNCDDGKNNWGQASKRLGEIANYINRGVPNYCYWNMILNETTESGWDWKQNSLINIDRTTKRVTYNPDYAVIGFMSQYLVPGAKRIGNFSRADLISIKHEGKVYVLIQNTKDEAQAYECQIENEAGVKVEIPSNSLAVIVLDI</sequence>
<dbReference type="Proteomes" id="UP001231587">
    <property type="component" value="Unassembled WGS sequence"/>
</dbReference>
<dbReference type="EMBL" id="JAGGJQ010000010">
    <property type="protein sequence ID" value="MBP1841234.1"/>
    <property type="molecule type" value="Genomic_DNA"/>
</dbReference>
<dbReference type="Gene3D" id="3.20.20.80">
    <property type="entry name" value="Glycosidases"/>
    <property type="match status" value="1"/>
</dbReference>
<evidence type="ECO:0000313" key="7">
    <source>
        <dbReference type="EMBL" id="MBP1841234.1"/>
    </source>
</evidence>
<keyword evidence="3 4" id="KW-0378">Hydrolase</keyword>
<comment type="caution">
    <text evidence="7">The sequence shown here is derived from an EMBL/GenBank/DDBJ whole genome shotgun (WGS) entry which is preliminary data.</text>
</comment>
<organism evidence="7 9">
    <name type="scientific">Formosa algae</name>
    <dbReference type="NCBI Taxonomy" id="225843"/>
    <lineage>
        <taxon>Bacteria</taxon>
        <taxon>Pseudomonadati</taxon>
        <taxon>Bacteroidota</taxon>
        <taxon>Flavobacteriia</taxon>
        <taxon>Flavobacteriales</taxon>
        <taxon>Flavobacteriaceae</taxon>
        <taxon>Formosa</taxon>
    </lineage>
</organism>
<dbReference type="GO" id="GO:0006680">
    <property type="term" value="P:glucosylceramide catabolic process"/>
    <property type="evidence" value="ECO:0007669"/>
    <property type="project" value="TreeGrafter"/>
</dbReference>
<feature type="chain" id="PRO_5040837375" evidence="5">
    <location>
        <begin position="34"/>
        <end position="480"/>
    </location>
</feature>
<evidence type="ECO:0000313" key="10">
    <source>
        <dbReference type="Proteomes" id="UP001231587"/>
    </source>
</evidence>
<feature type="signal peptide" evidence="5">
    <location>
        <begin position="1"/>
        <end position="33"/>
    </location>
</feature>
<dbReference type="SUPFAM" id="SSF51445">
    <property type="entry name" value="(Trans)glycosidases"/>
    <property type="match status" value="1"/>
</dbReference>
<evidence type="ECO:0000313" key="9">
    <source>
        <dbReference type="Proteomes" id="UP001138672"/>
    </source>
</evidence>
<gene>
    <name evidence="7" type="ORF">J2Z56_003166</name>
    <name evidence="8" type="ORF">J2Z57_003300</name>
</gene>
<dbReference type="Gene3D" id="2.60.40.1180">
    <property type="entry name" value="Golgi alpha-mannosidase II"/>
    <property type="match status" value="1"/>
</dbReference>
<name>A0A9X1CDH4_9FLAO</name>
<dbReference type="Pfam" id="PF02055">
    <property type="entry name" value="Glyco_hydro_30"/>
    <property type="match status" value="1"/>
</dbReference>
<dbReference type="AlphaFoldDB" id="A0A9X1CDH4"/>
<evidence type="ECO:0000256" key="3">
    <source>
        <dbReference type="ARBA" id="ARBA00022801"/>
    </source>
</evidence>